<dbReference type="AlphaFoldDB" id="A0A5C6M5A6"/>
<dbReference type="EMBL" id="SRHE01000148">
    <property type="protein sequence ID" value="TWW09916.1"/>
    <property type="molecule type" value="Genomic_DNA"/>
</dbReference>
<dbReference type="Proteomes" id="UP000321083">
    <property type="component" value="Unassembled WGS sequence"/>
</dbReference>
<evidence type="ECO:0000313" key="1">
    <source>
        <dbReference type="EMBL" id="TWW09916.1"/>
    </source>
</evidence>
<proteinExistence type="predicted"/>
<accession>A0A5C6M5A6</accession>
<sequence>VNYIGLTITDLNTEKITYKNTWATNLEVSENNIADLIGAARSRWKVENEGFNILKNHDYELEHNYGHGEENLAFNFFQLTLLSHLYHQAHELNDELYLQVKEKKETKKNFWDSIRSAIRNILFDSWEGLFCYLLNPPRMKYDLESQQLVPDTA</sequence>
<evidence type="ECO:0008006" key="3">
    <source>
        <dbReference type="Google" id="ProtNLM"/>
    </source>
</evidence>
<keyword evidence="2" id="KW-1185">Reference proteome</keyword>
<protein>
    <recommendedName>
        <fullName evidence="3">Transposase IS4-like domain-containing protein</fullName>
    </recommendedName>
</protein>
<reference evidence="1 2" key="1">
    <citation type="submission" date="2019-08" db="EMBL/GenBank/DDBJ databases">
        <title>100 year-old enigma solved: identification of Planctomyces bekefii, the type genus and species of the phylum Planctomycetes.</title>
        <authorList>
            <person name="Svetlana D.N."/>
            <person name="Overmann J."/>
        </authorList>
    </citation>
    <scope>NUCLEOTIDE SEQUENCE [LARGE SCALE GENOMIC DNA]</scope>
    <source>
        <strain evidence="1">Phe10_nw2017</strain>
    </source>
</reference>
<feature type="non-terminal residue" evidence="1">
    <location>
        <position position="1"/>
    </location>
</feature>
<organism evidence="1 2">
    <name type="scientific">Planctomyces bekefii</name>
    <dbReference type="NCBI Taxonomy" id="1653850"/>
    <lineage>
        <taxon>Bacteria</taxon>
        <taxon>Pseudomonadati</taxon>
        <taxon>Planctomycetota</taxon>
        <taxon>Planctomycetia</taxon>
        <taxon>Planctomycetales</taxon>
        <taxon>Planctomycetaceae</taxon>
        <taxon>Planctomyces</taxon>
    </lineage>
</organism>
<name>A0A5C6M5A6_9PLAN</name>
<reference evidence="1 2" key="2">
    <citation type="submission" date="2019-08" db="EMBL/GenBank/DDBJ databases">
        <authorList>
            <person name="Henke P."/>
        </authorList>
    </citation>
    <scope>NUCLEOTIDE SEQUENCE [LARGE SCALE GENOMIC DNA]</scope>
    <source>
        <strain evidence="1">Phe10_nw2017</strain>
    </source>
</reference>
<evidence type="ECO:0000313" key="2">
    <source>
        <dbReference type="Proteomes" id="UP000321083"/>
    </source>
</evidence>
<comment type="caution">
    <text evidence="1">The sequence shown here is derived from an EMBL/GenBank/DDBJ whole genome shotgun (WGS) entry which is preliminary data.</text>
</comment>
<gene>
    <name evidence="1" type="ORF">E3A20_09510</name>
</gene>